<accession>A0A7J7KUI1</accession>
<protein>
    <submittedName>
        <fullName evidence="1">Uncharacterized protein</fullName>
    </submittedName>
</protein>
<proteinExistence type="predicted"/>
<comment type="caution">
    <text evidence="1">The sequence shown here is derived from an EMBL/GenBank/DDBJ whole genome shotgun (WGS) entry which is preliminary data.</text>
</comment>
<gene>
    <name evidence="1" type="ORF">GIB67_038289</name>
</gene>
<dbReference type="Proteomes" id="UP000541444">
    <property type="component" value="Unassembled WGS sequence"/>
</dbReference>
<dbReference type="AlphaFoldDB" id="A0A7J7KUI1"/>
<dbReference type="EMBL" id="JACGCM010002893">
    <property type="protein sequence ID" value="KAF6133998.1"/>
    <property type="molecule type" value="Genomic_DNA"/>
</dbReference>
<evidence type="ECO:0000313" key="1">
    <source>
        <dbReference type="EMBL" id="KAF6133998.1"/>
    </source>
</evidence>
<sequence length="54" mass="6193">MFNSLTNYLKSCWNIEAVAMEYGDTIYVLNTTSTSTSSKIQIPILMCITFRFCK</sequence>
<name>A0A7J7KUI1_9MAGN</name>
<organism evidence="1 2">
    <name type="scientific">Kingdonia uniflora</name>
    <dbReference type="NCBI Taxonomy" id="39325"/>
    <lineage>
        <taxon>Eukaryota</taxon>
        <taxon>Viridiplantae</taxon>
        <taxon>Streptophyta</taxon>
        <taxon>Embryophyta</taxon>
        <taxon>Tracheophyta</taxon>
        <taxon>Spermatophyta</taxon>
        <taxon>Magnoliopsida</taxon>
        <taxon>Ranunculales</taxon>
        <taxon>Circaeasteraceae</taxon>
        <taxon>Kingdonia</taxon>
    </lineage>
</organism>
<keyword evidence="2" id="KW-1185">Reference proteome</keyword>
<reference evidence="1 2" key="1">
    <citation type="journal article" date="2020" name="IScience">
        <title>Genome Sequencing of the Endangered Kingdonia uniflora (Circaeasteraceae, Ranunculales) Reveals Potential Mechanisms of Evolutionary Specialization.</title>
        <authorList>
            <person name="Sun Y."/>
            <person name="Deng T."/>
            <person name="Zhang A."/>
            <person name="Moore M.J."/>
            <person name="Landis J.B."/>
            <person name="Lin N."/>
            <person name="Zhang H."/>
            <person name="Zhang X."/>
            <person name="Huang J."/>
            <person name="Zhang X."/>
            <person name="Sun H."/>
            <person name="Wang H."/>
        </authorList>
    </citation>
    <scope>NUCLEOTIDE SEQUENCE [LARGE SCALE GENOMIC DNA]</scope>
    <source>
        <strain evidence="1">TB1705</strain>
        <tissue evidence="1">Leaf</tissue>
    </source>
</reference>
<evidence type="ECO:0000313" key="2">
    <source>
        <dbReference type="Proteomes" id="UP000541444"/>
    </source>
</evidence>